<evidence type="ECO:0000256" key="4">
    <source>
        <dbReference type="ARBA" id="ARBA00022989"/>
    </source>
</evidence>
<dbReference type="Pfam" id="PF01594">
    <property type="entry name" value="AI-2E_transport"/>
    <property type="match status" value="1"/>
</dbReference>
<dbReference type="PANTHER" id="PTHR21716">
    <property type="entry name" value="TRANSMEMBRANE PROTEIN"/>
    <property type="match status" value="1"/>
</dbReference>
<feature type="transmembrane region" description="Helical" evidence="6">
    <location>
        <begin position="321"/>
        <end position="339"/>
    </location>
</feature>
<feature type="transmembrane region" description="Helical" evidence="6">
    <location>
        <begin position="345"/>
        <end position="370"/>
    </location>
</feature>
<evidence type="ECO:0000313" key="7">
    <source>
        <dbReference type="EMBL" id="MEW9500656.1"/>
    </source>
</evidence>
<evidence type="ECO:0000256" key="1">
    <source>
        <dbReference type="ARBA" id="ARBA00004141"/>
    </source>
</evidence>
<keyword evidence="4 6" id="KW-1133">Transmembrane helix</keyword>
<dbReference type="NCBIfam" id="TIGR02872">
    <property type="entry name" value="spore_ytvI"/>
    <property type="match status" value="1"/>
</dbReference>
<evidence type="ECO:0000256" key="2">
    <source>
        <dbReference type="ARBA" id="ARBA00009773"/>
    </source>
</evidence>
<dbReference type="InterPro" id="IPR014227">
    <property type="entry name" value="YtvI-like"/>
</dbReference>
<dbReference type="InterPro" id="IPR002549">
    <property type="entry name" value="AI-2E-like"/>
</dbReference>
<comment type="similarity">
    <text evidence="2">Belongs to the autoinducer-2 exporter (AI-2E) (TC 2.A.86) family.</text>
</comment>
<protein>
    <submittedName>
        <fullName evidence="7">Sporulation integral membrane protein YtvI</fullName>
    </submittedName>
</protein>
<feature type="transmembrane region" description="Helical" evidence="6">
    <location>
        <begin position="294"/>
        <end position="312"/>
    </location>
</feature>
<feature type="transmembrane region" description="Helical" evidence="6">
    <location>
        <begin position="68"/>
        <end position="94"/>
    </location>
</feature>
<accession>A0ABV3PZX4</accession>
<keyword evidence="5 6" id="KW-0472">Membrane</keyword>
<reference evidence="7 8" key="1">
    <citation type="journal article" date="1979" name="Int. J. Syst. Evol. Microbiol.">
        <title>Bacillus globisporus subsp. marinus subsp. nov.</title>
        <authorList>
            <person name="Liu H."/>
        </authorList>
    </citation>
    <scope>NUCLEOTIDE SEQUENCE [LARGE SCALE GENOMIC DNA]</scope>
    <source>
        <strain evidence="7 8">DSM 1297</strain>
    </source>
</reference>
<sequence length="376" mass="42103">MKVVGGEMTNYLILARFFLVCIVILSCVALFAIAYEFMLPILIGFGLSMVLYKPSVMIHRYCKIPFSLSVLSVILSMFTAIAGITFSIGLLFWADFIELIKRLPHLFTQFTTAIQSSIVKILPLIEQAESWLLSKNLLDQHTANSLVKSIENTAVSFVQGVGETIVIELSLLVSTLPSMVFSSFIVLISAYFFTKEKEEIKKRFNDALPSAVVSYNTQLSKAIHFYSWSYVQAQMLLTAITATIVLIGLMILRVEGAPALALISALLDLLPVVGTSLLFVPWIFYYWINGLEEMMIGLIIIQCVILVARQLLEPKIIGQKLGIHPFIAFLLIYLSFQWFGLKGVIFSPLIMLTISTLTKAGTFNLLWIYIKKGTIR</sequence>
<keyword evidence="8" id="KW-1185">Reference proteome</keyword>
<dbReference type="RefSeq" id="WP_367777971.1">
    <property type="nucleotide sequence ID" value="NZ_JBFMIA010000001.1"/>
</dbReference>
<organism evidence="7 8">
    <name type="scientific">Jeotgalibacillus marinus</name>
    <dbReference type="NCBI Taxonomy" id="86667"/>
    <lineage>
        <taxon>Bacteria</taxon>
        <taxon>Bacillati</taxon>
        <taxon>Bacillota</taxon>
        <taxon>Bacilli</taxon>
        <taxon>Bacillales</taxon>
        <taxon>Caryophanaceae</taxon>
        <taxon>Jeotgalibacillus</taxon>
    </lineage>
</organism>
<feature type="transmembrane region" description="Helical" evidence="6">
    <location>
        <begin position="12"/>
        <end position="31"/>
    </location>
</feature>
<dbReference type="PROSITE" id="PS51257">
    <property type="entry name" value="PROKAR_LIPOPROTEIN"/>
    <property type="match status" value="1"/>
</dbReference>
<feature type="transmembrane region" description="Helical" evidence="6">
    <location>
        <begin position="169"/>
        <end position="193"/>
    </location>
</feature>
<dbReference type="Proteomes" id="UP001556040">
    <property type="component" value="Unassembled WGS sequence"/>
</dbReference>
<comment type="subcellular location">
    <subcellularLocation>
        <location evidence="1">Membrane</location>
        <topology evidence="1">Multi-pass membrane protein</topology>
    </subcellularLocation>
</comment>
<feature type="transmembrane region" description="Helical" evidence="6">
    <location>
        <begin position="233"/>
        <end position="252"/>
    </location>
</feature>
<name>A0ABV3PZX4_9BACL</name>
<comment type="caution">
    <text evidence="7">The sequence shown here is derived from an EMBL/GenBank/DDBJ whole genome shotgun (WGS) entry which is preliminary data.</text>
</comment>
<feature type="transmembrane region" description="Helical" evidence="6">
    <location>
        <begin position="259"/>
        <end position="288"/>
    </location>
</feature>
<proteinExistence type="inferred from homology"/>
<dbReference type="PANTHER" id="PTHR21716:SF68">
    <property type="entry name" value="TRANSPORT PROTEIN YTVI-RELATED"/>
    <property type="match status" value="1"/>
</dbReference>
<evidence type="ECO:0000256" key="6">
    <source>
        <dbReference type="SAM" id="Phobius"/>
    </source>
</evidence>
<dbReference type="EMBL" id="JBFMIA010000001">
    <property type="protein sequence ID" value="MEW9500656.1"/>
    <property type="molecule type" value="Genomic_DNA"/>
</dbReference>
<evidence type="ECO:0000313" key="8">
    <source>
        <dbReference type="Proteomes" id="UP001556040"/>
    </source>
</evidence>
<evidence type="ECO:0000256" key="5">
    <source>
        <dbReference type="ARBA" id="ARBA00023136"/>
    </source>
</evidence>
<evidence type="ECO:0000256" key="3">
    <source>
        <dbReference type="ARBA" id="ARBA00022692"/>
    </source>
</evidence>
<gene>
    <name evidence="7" type="primary">ytvI</name>
    <name evidence="7" type="ORF">AB1471_02445</name>
</gene>
<keyword evidence="3 6" id="KW-0812">Transmembrane</keyword>